<dbReference type="PROSITE" id="PS50885">
    <property type="entry name" value="HAMP"/>
    <property type="match status" value="1"/>
</dbReference>
<keyword evidence="6" id="KW-1133">Transmembrane helix</keyword>
<evidence type="ECO:0000256" key="6">
    <source>
        <dbReference type="SAM" id="Phobius"/>
    </source>
</evidence>
<evidence type="ECO:0000256" key="1">
    <source>
        <dbReference type="ARBA" id="ARBA00004370"/>
    </source>
</evidence>
<gene>
    <name evidence="9" type="ORF">BOW53_09620</name>
</gene>
<feature type="transmembrane region" description="Helical" evidence="6">
    <location>
        <begin position="237"/>
        <end position="260"/>
    </location>
</feature>
<evidence type="ECO:0000259" key="7">
    <source>
        <dbReference type="PROSITE" id="PS50111"/>
    </source>
</evidence>
<feature type="region of interest" description="Disordered" evidence="5">
    <location>
        <begin position="368"/>
        <end position="387"/>
    </location>
</feature>
<sequence length="591" mass="64024">MQEARLMANLTFPSLSIRQVVTGGPIVLLLVTSLVLGFARYQNDYDTAVEHSLELSRVGLQPILNLMKASVGGGNYANVQDKEALSLYQADESLMLFVVEGKTDQNGEAFGISYDSGQSAILRTAYPDNYEAGLVKKVDSARNKLKQMAADHPKRGRIEKLANRFKGDLEQYQRGQQQLSDVMSNYRRPDESQFTSGYYLDPKSWRLHMLLDTGNEGGGTIWVVKDASHIGGLWKAILVNVAPLSIGALLIAAFLAWLLARRIHRAINAIKATIVDVEQSSDLTQQIVHQNSDELGEIADTFNNLLVKFRSGISGVATATSTLSGAAEEMSMVAAETNQGLVRQKSDTEEVAHSISIMTSTIGEIASHAADASDATQRTDDEARQGQQVVSETINSIDRLATEIGTASEVITRLGKRSEEIGAVLDVIKGIAEQTNLLALNAAIEAARAGEQGRGFAVVADEVRTLASRTQSSAEEINGMIESLQVNAKEAVTVMENGREQVQQSVDQAAHAGEALQSITTMVDTIREMNERIASAATQQSETSEEVSRTISAISHEVEQTVDRANTTAISSDNLAQLADEMQRLVGQFKI</sequence>
<dbReference type="Proteomes" id="UP000191110">
    <property type="component" value="Unassembled WGS sequence"/>
</dbReference>
<dbReference type="Gene3D" id="1.10.287.950">
    <property type="entry name" value="Methyl-accepting chemotaxis protein"/>
    <property type="match status" value="1"/>
</dbReference>
<keyword evidence="10" id="KW-1185">Reference proteome</keyword>
<dbReference type="InterPro" id="IPR003660">
    <property type="entry name" value="HAMP_dom"/>
</dbReference>
<dbReference type="EMBL" id="MPRL01000038">
    <property type="protein sequence ID" value="OOZ39916.1"/>
    <property type="molecule type" value="Genomic_DNA"/>
</dbReference>
<dbReference type="PANTHER" id="PTHR32089:SF112">
    <property type="entry name" value="LYSOZYME-LIKE PROTEIN-RELATED"/>
    <property type="match status" value="1"/>
</dbReference>
<comment type="caution">
    <text evidence="9">The sequence shown here is derived from an EMBL/GenBank/DDBJ whole genome shotgun (WGS) entry which is preliminary data.</text>
</comment>
<dbReference type="OrthoDB" id="7054443at2"/>
<evidence type="ECO:0000256" key="3">
    <source>
        <dbReference type="ARBA" id="ARBA00029447"/>
    </source>
</evidence>
<evidence type="ECO:0000256" key="4">
    <source>
        <dbReference type="PROSITE-ProRule" id="PRU00284"/>
    </source>
</evidence>
<evidence type="ECO:0000313" key="9">
    <source>
        <dbReference type="EMBL" id="OOZ39916.1"/>
    </source>
</evidence>
<protein>
    <recommendedName>
        <fullName evidence="11">Methyl-accepting chemotaxis protein</fullName>
    </recommendedName>
</protein>
<comment type="subcellular location">
    <subcellularLocation>
        <location evidence="1">Membrane</location>
    </subcellularLocation>
</comment>
<accession>A0A1T2L4Q6</accession>
<dbReference type="GO" id="GO:0006935">
    <property type="term" value="P:chemotaxis"/>
    <property type="evidence" value="ECO:0007669"/>
    <property type="project" value="UniProtKB-ARBA"/>
</dbReference>
<evidence type="ECO:0000313" key="10">
    <source>
        <dbReference type="Proteomes" id="UP000191110"/>
    </source>
</evidence>
<dbReference type="Pfam" id="PF00015">
    <property type="entry name" value="MCPsignal"/>
    <property type="match status" value="1"/>
</dbReference>
<dbReference type="AlphaFoldDB" id="A0A1T2L4Q6"/>
<dbReference type="PANTHER" id="PTHR32089">
    <property type="entry name" value="METHYL-ACCEPTING CHEMOTAXIS PROTEIN MCPB"/>
    <property type="match status" value="1"/>
</dbReference>
<evidence type="ECO:0000256" key="2">
    <source>
        <dbReference type="ARBA" id="ARBA00023224"/>
    </source>
</evidence>
<name>A0A1T2L4Q6_9GAMM</name>
<dbReference type="SMART" id="SM00304">
    <property type="entry name" value="HAMP"/>
    <property type="match status" value="1"/>
</dbReference>
<dbReference type="SUPFAM" id="SSF58104">
    <property type="entry name" value="Methyl-accepting chemotaxis protein (MCP) signaling domain"/>
    <property type="match status" value="1"/>
</dbReference>
<reference evidence="9 10" key="1">
    <citation type="submission" date="2016-11" db="EMBL/GenBank/DDBJ databases">
        <title>Mixed transmission modes and dynamic genome evolution in an obligate animal-bacterial symbiosis.</title>
        <authorList>
            <person name="Russell S.L."/>
            <person name="Corbett-Detig R.B."/>
            <person name="Cavanaugh C.M."/>
        </authorList>
    </citation>
    <scope>NUCLEOTIDE SEQUENCE [LARGE SCALE GENOMIC DNA]</scope>
    <source>
        <strain evidence="9">Sveles-Q1</strain>
    </source>
</reference>
<organism evidence="9 10">
    <name type="scientific">Solemya pervernicosa gill symbiont</name>
    <dbReference type="NCBI Taxonomy" id="642797"/>
    <lineage>
        <taxon>Bacteria</taxon>
        <taxon>Pseudomonadati</taxon>
        <taxon>Pseudomonadota</taxon>
        <taxon>Gammaproteobacteria</taxon>
        <taxon>sulfur-oxidizing symbionts</taxon>
    </lineage>
</organism>
<proteinExistence type="inferred from homology"/>
<dbReference type="GO" id="GO:0016020">
    <property type="term" value="C:membrane"/>
    <property type="evidence" value="ECO:0007669"/>
    <property type="project" value="UniProtKB-SubCell"/>
</dbReference>
<keyword evidence="6" id="KW-0812">Transmembrane</keyword>
<dbReference type="Pfam" id="PF00672">
    <property type="entry name" value="HAMP"/>
    <property type="match status" value="1"/>
</dbReference>
<evidence type="ECO:0000259" key="8">
    <source>
        <dbReference type="PROSITE" id="PS50885"/>
    </source>
</evidence>
<keyword evidence="6" id="KW-0472">Membrane</keyword>
<feature type="domain" description="Methyl-accepting transducer" evidence="7">
    <location>
        <begin position="319"/>
        <end position="555"/>
    </location>
</feature>
<dbReference type="GO" id="GO:0007165">
    <property type="term" value="P:signal transduction"/>
    <property type="evidence" value="ECO:0007669"/>
    <property type="project" value="UniProtKB-KW"/>
</dbReference>
<dbReference type="PROSITE" id="PS50111">
    <property type="entry name" value="CHEMOTAXIS_TRANSDUC_2"/>
    <property type="match status" value="1"/>
</dbReference>
<keyword evidence="2 4" id="KW-0807">Transducer</keyword>
<evidence type="ECO:0000256" key="5">
    <source>
        <dbReference type="SAM" id="MobiDB-lite"/>
    </source>
</evidence>
<comment type="similarity">
    <text evidence="3">Belongs to the methyl-accepting chemotaxis (MCP) protein family.</text>
</comment>
<feature type="domain" description="HAMP" evidence="8">
    <location>
        <begin position="261"/>
        <end position="314"/>
    </location>
</feature>
<dbReference type="CDD" id="cd11386">
    <property type="entry name" value="MCP_signal"/>
    <property type="match status" value="1"/>
</dbReference>
<dbReference type="FunFam" id="1.10.287.950:FF:000001">
    <property type="entry name" value="Methyl-accepting chemotaxis sensory transducer"/>
    <property type="match status" value="1"/>
</dbReference>
<evidence type="ECO:0008006" key="11">
    <source>
        <dbReference type="Google" id="ProtNLM"/>
    </source>
</evidence>
<dbReference type="SMART" id="SM00283">
    <property type="entry name" value="MA"/>
    <property type="match status" value="1"/>
</dbReference>
<dbReference type="InterPro" id="IPR004089">
    <property type="entry name" value="MCPsignal_dom"/>
</dbReference>
<feature type="transmembrane region" description="Helical" evidence="6">
    <location>
        <begin position="20"/>
        <end position="39"/>
    </location>
</feature>